<reference evidence="11" key="1">
    <citation type="submission" date="2020-04" db="EMBL/GenBank/DDBJ databases">
        <authorList>
            <person name="Alioto T."/>
            <person name="Alioto T."/>
            <person name="Gomez Garrido J."/>
        </authorList>
    </citation>
    <scope>NUCLEOTIDE SEQUENCE</scope>
    <source>
        <strain evidence="11">A484AB</strain>
    </source>
</reference>
<evidence type="ECO:0000313" key="11">
    <source>
        <dbReference type="EMBL" id="CAB3982769.1"/>
    </source>
</evidence>
<dbReference type="AlphaFoldDB" id="A0A7D9DEB9"/>
<evidence type="ECO:0000256" key="6">
    <source>
        <dbReference type="ARBA" id="ARBA00022777"/>
    </source>
</evidence>
<evidence type="ECO:0000256" key="10">
    <source>
        <dbReference type="SAM" id="MobiDB-lite"/>
    </source>
</evidence>
<dbReference type="PANTHER" id="PTHR12865:SF1">
    <property type="entry name" value="PHOSPHATIDYLINOSITOL 4-KINASE TYPE 2"/>
    <property type="match status" value="1"/>
</dbReference>
<evidence type="ECO:0000256" key="2">
    <source>
        <dbReference type="ARBA" id="ARBA00008941"/>
    </source>
</evidence>
<name>A0A7D9DEB9_PARCT</name>
<organism evidence="11 12">
    <name type="scientific">Paramuricea clavata</name>
    <name type="common">Red gorgonian</name>
    <name type="synonym">Violescent sea-whip</name>
    <dbReference type="NCBI Taxonomy" id="317549"/>
    <lineage>
        <taxon>Eukaryota</taxon>
        <taxon>Metazoa</taxon>
        <taxon>Cnidaria</taxon>
        <taxon>Anthozoa</taxon>
        <taxon>Octocorallia</taxon>
        <taxon>Malacalcyonacea</taxon>
        <taxon>Plexauridae</taxon>
        <taxon>Paramuricea</taxon>
    </lineage>
</organism>
<evidence type="ECO:0000256" key="4">
    <source>
        <dbReference type="ARBA" id="ARBA00022679"/>
    </source>
</evidence>
<keyword evidence="12" id="KW-1185">Reference proteome</keyword>
<dbReference type="PANTHER" id="PTHR12865">
    <property type="entry name" value="PHOSPHATIDYLINOSITOL 4-KINASE TYPE-II"/>
    <property type="match status" value="1"/>
</dbReference>
<dbReference type="GO" id="GO:0005524">
    <property type="term" value="F:ATP binding"/>
    <property type="evidence" value="ECO:0007669"/>
    <property type="project" value="UniProtKB-UniRule"/>
</dbReference>
<keyword evidence="8 9" id="KW-0472">Membrane</keyword>
<keyword evidence="5 9" id="KW-0547">Nucleotide-binding</keyword>
<keyword evidence="3" id="KW-1003">Cell membrane</keyword>
<dbReference type="GO" id="GO:0005886">
    <property type="term" value="C:plasma membrane"/>
    <property type="evidence" value="ECO:0007669"/>
    <property type="project" value="UniProtKB-SubCell"/>
</dbReference>
<keyword evidence="6 9" id="KW-0418">Kinase</keyword>
<dbReference type="EC" id="2.7.1.67" evidence="9"/>
<dbReference type="GO" id="GO:0005768">
    <property type="term" value="C:endosome"/>
    <property type="evidence" value="ECO:0007669"/>
    <property type="project" value="TreeGrafter"/>
</dbReference>
<dbReference type="GO" id="GO:0005765">
    <property type="term" value="C:lysosomal membrane"/>
    <property type="evidence" value="ECO:0007669"/>
    <property type="project" value="TreeGrafter"/>
</dbReference>
<evidence type="ECO:0000256" key="1">
    <source>
        <dbReference type="ARBA" id="ARBA00004236"/>
    </source>
</evidence>
<dbReference type="GO" id="GO:0046854">
    <property type="term" value="P:phosphatidylinositol phosphate biosynthetic process"/>
    <property type="evidence" value="ECO:0007669"/>
    <property type="project" value="UniProtKB-UniRule"/>
</dbReference>
<comment type="subcellular location">
    <subcellularLocation>
        <location evidence="1">Cell membrane</location>
    </subcellularLocation>
    <subcellularLocation>
        <location evidence="9">Membrane</location>
        <topology evidence="9">Peripheral membrane protein</topology>
    </subcellularLocation>
</comment>
<protein>
    <recommendedName>
        <fullName evidence="9">Phosphatidylinositol 4-kinase type 2</fullName>
        <ecNumber evidence="9">2.7.1.67</ecNumber>
    </recommendedName>
</protein>
<dbReference type="GO" id="GO:0007032">
    <property type="term" value="P:endosome organization"/>
    <property type="evidence" value="ECO:0007669"/>
    <property type="project" value="TreeGrafter"/>
</dbReference>
<dbReference type="GO" id="GO:0005802">
    <property type="term" value="C:trans-Golgi network"/>
    <property type="evidence" value="ECO:0007669"/>
    <property type="project" value="TreeGrafter"/>
</dbReference>
<dbReference type="GO" id="GO:0007030">
    <property type="term" value="P:Golgi organization"/>
    <property type="evidence" value="ECO:0007669"/>
    <property type="project" value="TreeGrafter"/>
</dbReference>
<evidence type="ECO:0000313" key="12">
    <source>
        <dbReference type="Proteomes" id="UP001152795"/>
    </source>
</evidence>
<feature type="compositionally biased region" description="Polar residues" evidence="10">
    <location>
        <begin position="1"/>
        <end position="13"/>
    </location>
</feature>
<evidence type="ECO:0000256" key="7">
    <source>
        <dbReference type="ARBA" id="ARBA00022840"/>
    </source>
</evidence>
<keyword evidence="7 9" id="KW-0067">ATP-binding</keyword>
<gene>
    <name evidence="11" type="ORF">PACLA_8A061968</name>
</gene>
<evidence type="ECO:0000256" key="8">
    <source>
        <dbReference type="ARBA" id="ARBA00023136"/>
    </source>
</evidence>
<comment type="caution">
    <text evidence="11">The sequence shown here is derived from an EMBL/GenBank/DDBJ whole genome shotgun (WGS) entry which is preliminary data.</text>
</comment>
<evidence type="ECO:0000256" key="9">
    <source>
        <dbReference type="RuleBase" id="RU367084"/>
    </source>
</evidence>
<feature type="region of interest" description="Disordered" evidence="10">
    <location>
        <begin position="1"/>
        <end position="84"/>
    </location>
</feature>
<dbReference type="Pfam" id="PF00454">
    <property type="entry name" value="PI3_PI4_kinase"/>
    <property type="match status" value="1"/>
</dbReference>
<dbReference type="Proteomes" id="UP001152795">
    <property type="component" value="Unassembled WGS sequence"/>
</dbReference>
<dbReference type="InterPro" id="IPR039756">
    <property type="entry name" value="Lsb6/PI4K2"/>
</dbReference>
<keyword evidence="4 9" id="KW-0808">Transferase</keyword>
<evidence type="ECO:0000256" key="3">
    <source>
        <dbReference type="ARBA" id="ARBA00022475"/>
    </source>
</evidence>
<comment type="similarity">
    <text evidence="2 9">Belongs to the PI3/PI4-kinase family. Type II PI4K subfamily.</text>
</comment>
<comment type="catalytic activity">
    <reaction evidence="9">
        <text>a 1,2-diacyl-sn-glycero-3-phospho-(1D-myo-inositol) + ATP = a 1,2-diacyl-sn-glycero-3-phospho-(1D-myo-inositol 4-phosphate) + ADP + H(+)</text>
        <dbReference type="Rhea" id="RHEA:19877"/>
        <dbReference type="ChEBI" id="CHEBI:15378"/>
        <dbReference type="ChEBI" id="CHEBI:30616"/>
        <dbReference type="ChEBI" id="CHEBI:57880"/>
        <dbReference type="ChEBI" id="CHEBI:58178"/>
        <dbReference type="ChEBI" id="CHEBI:456216"/>
        <dbReference type="EC" id="2.7.1.67"/>
    </reaction>
</comment>
<dbReference type="EMBL" id="CACRXK020000539">
    <property type="protein sequence ID" value="CAB3982769.1"/>
    <property type="molecule type" value="Genomic_DNA"/>
</dbReference>
<feature type="compositionally biased region" description="Basic and acidic residues" evidence="10">
    <location>
        <begin position="71"/>
        <end position="81"/>
    </location>
</feature>
<dbReference type="PROSITE" id="PS50290">
    <property type="entry name" value="PI3_4_KINASE_3"/>
    <property type="match status" value="1"/>
</dbReference>
<dbReference type="InterPro" id="IPR000403">
    <property type="entry name" value="PI3/4_kinase_cat_dom"/>
</dbReference>
<accession>A0A7D9DEB9</accession>
<dbReference type="GO" id="GO:0004430">
    <property type="term" value="F:1-phosphatidylinositol 4-kinase activity"/>
    <property type="evidence" value="ECO:0007669"/>
    <property type="project" value="UniProtKB-UniRule"/>
</dbReference>
<feature type="compositionally biased region" description="Polar residues" evidence="10">
    <location>
        <begin position="23"/>
        <end position="41"/>
    </location>
</feature>
<sequence length="470" mass="54227">MAQKTQRTPNHSLPNVVEGEGQVDSSFETSSYQNDPSSFSTAIVGGGDEPYYSDSETASGERKPLLGTSKRGMERLSESEHPQNNCNDPEFTLIIRAAEQAIDCGVYPERIYQGSSGSYFVHNKEKKIIGVFKPKNEEPYGHLNPKWTKWLHKTCCPCCFGRSCLIPNQGYMSEVGASHVDEKLGLKIVPKTKIVRLVSDTFNYTGFDRTLASSKKRAADRFPDTIGKHVKLGLPPKVGSFQLFVEGYKDAEYHLRRFENEHLPAKTLKNFQFHFEKLVCLDYIIRNTDRGNDNWLIKYDKTPVVADTKTESTNEEEEDWDLVEPPEVYIAAIDNGLAFPYKHPDSWRLYPYHWAWLPYAKQPFSDEIRELVLNKLENMDFVQDLVDDIYQLFKEDRGFDRSLFEKQMNVMRGQILNLTEALRQQKSPLELVQLPPVLVQKKKLDGRIHRSPNETYTQSFHEKRPFFSWC</sequence>
<evidence type="ECO:0000256" key="5">
    <source>
        <dbReference type="ARBA" id="ARBA00022741"/>
    </source>
</evidence>
<proteinExistence type="inferred from homology"/>
<dbReference type="OrthoDB" id="3349449at2759"/>